<dbReference type="SMART" id="SM00581">
    <property type="entry name" value="PSP"/>
    <property type="match status" value="1"/>
</dbReference>
<feature type="compositionally biased region" description="Acidic residues" evidence="1">
    <location>
        <begin position="122"/>
        <end position="134"/>
    </location>
</feature>
<dbReference type="PANTHER" id="PTHR12785:SF6">
    <property type="entry name" value="SPLICING FACTOR 3B SUBUNIT 2"/>
    <property type="match status" value="1"/>
</dbReference>
<reference evidence="3 4" key="1">
    <citation type="journal article" date="2014" name="Proc. Natl. Acad. Sci. U.S.A.">
        <title>Trajectory and genomic determinants of fungal-pathogen speciation and host adaptation.</title>
        <authorList>
            <person name="Hu X."/>
            <person name="Xiao G."/>
            <person name="Zheng P."/>
            <person name="Shang Y."/>
            <person name="Su Y."/>
            <person name="Zhang X."/>
            <person name="Liu X."/>
            <person name="Zhan S."/>
            <person name="St Leger R.J."/>
            <person name="Wang C."/>
        </authorList>
    </citation>
    <scope>NUCLEOTIDE SEQUENCE [LARGE SCALE GENOMIC DNA]</scope>
    <source>
        <strain evidence="3 4">ARSEF 1941</strain>
    </source>
</reference>
<dbReference type="Proteomes" id="UP000030816">
    <property type="component" value="Unassembled WGS sequence"/>
</dbReference>
<dbReference type="InterPro" id="IPR052584">
    <property type="entry name" value="U2_snRNP_Complex_Component"/>
</dbReference>
<feature type="compositionally biased region" description="Basic and acidic residues" evidence="1">
    <location>
        <begin position="52"/>
        <end position="63"/>
    </location>
</feature>
<accession>A0A0B2WW44</accession>
<feature type="region of interest" description="Disordered" evidence="1">
    <location>
        <begin position="320"/>
        <end position="389"/>
    </location>
</feature>
<keyword evidence="4" id="KW-1185">Reference proteome</keyword>
<feature type="compositionally biased region" description="Polar residues" evidence="1">
    <location>
        <begin position="379"/>
        <end position="389"/>
    </location>
</feature>
<dbReference type="GeneID" id="63738658"/>
<evidence type="ECO:0000256" key="1">
    <source>
        <dbReference type="SAM" id="MobiDB-lite"/>
    </source>
</evidence>
<dbReference type="STRING" id="1081103.A0A0B2WW44"/>
<dbReference type="HOGENOM" id="CLU_014435_1_1_1"/>
<gene>
    <name evidence="3" type="ORF">MAM_04203</name>
</gene>
<dbReference type="GO" id="GO:0005634">
    <property type="term" value="C:nucleus"/>
    <property type="evidence" value="ECO:0007669"/>
    <property type="project" value="InterPro"/>
</dbReference>
<proteinExistence type="predicted"/>
<feature type="compositionally biased region" description="Basic and acidic residues" evidence="1">
    <location>
        <begin position="549"/>
        <end position="563"/>
    </location>
</feature>
<dbReference type="AlphaFoldDB" id="A0A0B2WW44"/>
<feature type="compositionally biased region" description="Polar residues" evidence="1">
    <location>
        <begin position="432"/>
        <end position="449"/>
    </location>
</feature>
<feature type="domain" description="PSP proline-rich" evidence="2">
    <location>
        <begin position="291"/>
        <end position="344"/>
    </location>
</feature>
<feature type="region of interest" description="Disordered" evidence="1">
    <location>
        <begin position="113"/>
        <end position="141"/>
    </location>
</feature>
<feature type="region of interest" description="Disordered" evidence="1">
    <location>
        <begin position="549"/>
        <end position="604"/>
    </location>
</feature>
<dbReference type="InterPro" id="IPR007180">
    <property type="entry name" value="DUF382"/>
</dbReference>
<name>A0A0B2WW44_METAS</name>
<dbReference type="Pfam" id="PF04046">
    <property type="entry name" value="PSP"/>
    <property type="match status" value="1"/>
</dbReference>
<feature type="region of interest" description="Disordered" evidence="1">
    <location>
        <begin position="1"/>
        <end position="72"/>
    </location>
</feature>
<dbReference type="RefSeq" id="XP_040678880.1">
    <property type="nucleotide sequence ID" value="XM_040823001.1"/>
</dbReference>
<feature type="compositionally biased region" description="Acidic residues" evidence="1">
    <location>
        <begin position="409"/>
        <end position="427"/>
    </location>
</feature>
<protein>
    <submittedName>
        <fullName evidence="3">Splicing factor 3b</fullName>
    </submittedName>
</protein>
<dbReference type="PANTHER" id="PTHR12785">
    <property type="entry name" value="SPLICING FACTOR 3B"/>
    <property type="match status" value="1"/>
</dbReference>
<feature type="compositionally biased region" description="Basic and acidic residues" evidence="1">
    <location>
        <begin position="581"/>
        <end position="598"/>
    </location>
</feature>
<dbReference type="EMBL" id="AZHE01000009">
    <property type="protein sequence ID" value="KHN97814.1"/>
    <property type="molecule type" value="Genomic_DNA"/>
</dbReference>
<dbReference type="Pfam" id="PF04037">
    <property type="entry name" value="DUF382"/>
    <property type="match status" value="1"/>
</dbReference>
<feature type="compositionally biased region" description="Basic and acidic residues" evidence="1">
    <location>
        <begin position="463"/>
        <end position="473"/>
    </location>
</feature>
<comment type="caution">
    <text evidence="3">The sequence shown here is derived from an EMBL/GenBank/DDBJ whole genome shotgun (WGS) entry which is preliminary data.</text>
</comment>
<feature type="compositionally biased region" description="Basic and acidic residues" evidence="1">
    <location>
        <begin position="20"/>
        <end position="39"/>
    </location>
</feature>
<evidence type="ECO:0000313" key="4">
    <source>
        <dbReference type="Proteomes" id="UP000030816"/>
    </source>
</evidence>
<sequence length="604" mass="67818">MAATKMTKNQLRRAKKKEQKKAQKSESTDELRQNDHQTDQEQDAIAAAANHVDSDNEDKHEINNHAAEPPVTLDATIVDDSFDEDPAFAVYKDIFTKFGASLREDEVAKEANAGNQGTIFLGDDDGIPDEEEEDDKPKLSKKKRKELNKLSVAELKALVSIPEVVEWHDVSSSDPRVLVQIKAQRNVVPVPTHWSLKREYLSSKRGIEKPPFRLPQFISDTGITEMRDAVLEKQAEQTLKQKQRERVAPKMGKLDIDYQKLYDAFFRFQTKPELTRFGEVYYEGKEAEVDYQHFRPGDLTDATKEALGMPAGAPPPWLINQQRFGPPPSYPTLKIPGLNAPPPPGGSWGFHPGGWGKPPVDESNRPLYGGDVFGLAQNGGAQPQATQVQLQIGEAVERTLWGELQPREEESEEEESEEESDGEEDADAGNLETHSGLETPSGYSTNLNEYGSGGVETSVAGEMDLRKERRGYDTEESSAPRSAYTVLQERQVRAEGFFGSDRVYDLKAGQRAGVPVLGSEDESRKRKKPGDVDVALDVDSLNKHDGINRDALRQQFEETRKQEGLGANWAHDDDLTDLIAEESRKRQRTEKERQDKKKENRHRF</sequence>
<evidence type="ECO:0000259" key="2">
    <source>
        <dbReference type="SMART" id="SM00581"/>
    </source>
</evidence>
<feature type="region of interest" description="Disordered" evidence="1">
    <location>
        <begin position="515"/>
        <end position="537"/>
    </location>
</feature>
<evidence type="ECO:0000313" key="3">
    <source>
        <dbReference type="EMBL" id="KHN97814.1"/>
    </source>
</evidence>
<organism evidence="3 4">
    <name type="scientific">Metarhizium album (strain ARSEF 1941)</name>
    <dbReference type="NCBI Taxonomy" id="1081103"/>
    <lineage>
        <taxon>Eukaryota</taxon>
        <taxon>Fungi</taxon>
        <taxon>Dikarya</taxon>
        <taxon>Ascomycota</taxon>
        <taxon>Pezizomycotina</taxon>
        <taxon>Sordariomycetes</taxon>
        <taxon>Hypocreomycetidae</taxon>
        <taxon>Hypocreales</taxon>
        <taxon>Clavicipitaceae</taxon>
        <taxon>Metarhizium</taxon>
    </lineage>
</organism>
<dbReference type="OrthoDB" id="10260794at2759"/>
<dbReference type="InterPro" id="IPR006568">
    <property type="entry name" value="PSP_pro-rich"/>
</dbReference>
<feature type="compositionally biased region" description="Gly residues" evidence="1">
    <location>
        <begin position="346"/>
        <end position="356"/>
    </location>
</feature>
<feature type="compositionally biased region" description="Basic residues" evidence="1">
    <location>
        <begin position="10"/>
        <end position="19"/>
    </location>
</feature>
<feature type="region of interest" description="Disordered" evidence="1">
    <location>
        <begin position="402"/>
        <end position="484"/>
    </location>
</feature>